<dbReference type="SMART" id="SM00028">
    <property type="entry name" value="TPR"/>
    <property type="match status" value="3"/>
</dbReference>
<evidence type="ECO:0000313" key="4">
    <source>
        <dbReference type="Proteomes" id="UP001596303"/>
    </source>
</evidence>
<dbReference type="SUPFAM" id="SSF48452">
    <property type="entry name" value="TPR-like"/>
    <property type="match status" value="1"/>
</dbReference>
<protein>
    <submittedName>
        <fullName evidence="3">Sulfotransferase</fullName>
    </submittedName>
</protein>
<dbReference type="Gene3D" id="3.40.50.300">
    <property type="entry name" value="P-loop containing nucleotide triphosphate hydrolases"/>
    <property type="match status" value="1"/>
</dbReference>
<dbReference type="Gene3D" id="1.25.40.10">
    <property type="entry name" value="Tetratricopeptide repeat domain"/>
    <property type="match status" value="2"/>
</dbReference>
<keyword evidence="1" id="KW-0808">Transferase</keyword>
<keyword evidence="4" id="KW-1185">Reference proteome</keyword>
<proteinExistence type="predicted"/>
<feature type="repeat" description="TPR" evidence="2">
    <location>
        <begin position="109"/>
        <end position="142"/>
    </location>
</feature>
<dbReference type="PANTHER" id="PTHR12788:SF10">
    <property type="entry name" value="PROTEIN-TYROSINE SULFOTRANSFERASE"/>
    <property type="match status" value="1"/>
</dbReference>
<dbReference type="PROSITE" id="PS50005">
    <property type="entry name" value="TPR"/>
    <property type="match status" value="2"/>
</dbReference>
<dbReference type="Pfam" id="PF13181">
    <property type="entry name" value="TPR_8"/>
    <property type="match status" value="1"/>
</dbReference>
<dbReference type="InterPro" id="IPR019734">
    <property type="entry name" value="TPR_rpt"/>
</dbReference>
<gene>
    <name evidence="3" type="ORF">ACFQDM_04350</name>
</gene>
<dbReference type="InterPro" id="IPR026634">
    <property type="entry name" value="TPST-like"/>
</dbReference>
<evidence type="ECO:0000256" key="2">
    <source>
        <dbReference type="PROSITE-ProRule" id="PRU00339"/>
    </source>
</evidence>
<dbReference type="PANTHER" id="PTHR12788">
    <property type="entry name" value="PROTEIN-TYROSINE SULFOTRANSFERASE 2"/>
    <property type="match status" value="1"/>
</dbReference>
<feature type="repeat" description="TPR" evidence="2">
    <location>
        <begin position="39"/>
        <end position="72"/>
    </location>
</feature>
<dbReference type="Pfam" id="PF13432">
    <property type="entry name" value="TPR_16"/>
    <property type="match status" value="1"/>
</dbReference>
<dbReference type="EMBL" id="JBHSSW010000004">
    <property type="protein sequence ID" value="MFC6197294.1"/>
    <property type="molecule type" value="Genomic_DNA"/>
</dbReference>
<sequence length="491" mass="54569">MTRDHASLRQRAQSLSQSGQAGAAIQAYSALLRAFPADAESWYNLAHLLRRTGNYPGALGAYDQALRHGISSPEEVHLNRSVLFLEGLRDAQACEAELNAALAIKPDYTAALFNLGGLQEDLGKREEARATYERLLALEPRNAEYLARRAGVEPAGNPSETIISELRAALQRSDLSPADRSQLGFALGRLLDGRCDWTAAFEAYRDANEQAQKAAPKFRYSKAQDIARRDDTKAAFPTAFDHSMHHPAGKSEPVFILGMFRSGSTLVEQVLSGHPDVVSGGELDLLMHLSRALGGKAERIAAASEAQITSARDQYQGIIDKIGQGRPIVTDKRPENFWDIGLIKRLFPKAKIIHTQRNPLDNCLSVYFQNLHPSLSYAMDLEACAEHLMIERQMMAHWEALWPEDILTVKYADMVSAPDETIVGVLGFLGLPWDDACLRFYEADSIVRTASVWQVRQPLHAQSLRRWKNYEAFLTPLKDRFATSIVADELS</sequence>
<dbReference type="RefSeq" id="WP_377375978.1">
    <property type="nucleotide sequence ID" value="NZ_JBHSSW010000004.1"/>
</dbReference>
<evidence type="ECO:0000313" key="3">
    <source>
        <dbReference type="EMBL" id="MFC6197294.1"/>
    </source>
</evidence>
<accession>A0ABW1S716</accession>
<name>A0ABW1S716_9PROT</name>
<evidence type="ECO:0000256" key="1">
    <source>
        <dbReference type="ARBA" id="ARBA00022679"/>
    </source>
</evidence>
<keyword evidence="2" id="KW-0802">TPR repeat</keyword>
<dbReference type="InterPro" id="IPR011990">
    <property type="entry name" value="TPR-like_helical_dom_sf"/>
</dbReference>
<dbReference type="InterPro" id="IPR027417">
    <property type="entry name" value="P-loop_NTPase"/>
</dbReference>
<dbReference type="Proteomes" id="UP001596303">
    <property type="component" value="Unassembled WGS sequence"/>
</dbReference>
<organism evidence="3 4">
    <name type="scientific">Ponticaulis profundi</name>
    <dbReference type="NCBI Taxonomy" id="2665222"/>
    <lineage>
        <taxon>Bacteria</taxon>
        <taxon>Pseudomonadati</taxon>
        <taxon>Pseudomonadota</taxon>
        <taxon>Alphaproteobacteria</taxon>
        <taxon>Hyphomonadales</taxon>
        <taxon>Hyphomonadaceae</taxon>
        <taxon>Ponticaulis</taxon>
    </lineage>
</organism>
<dbReference type="Pfam" id="PF13469">
    <property type="entry name" value="Sulfotransfer_3"/>
    <property type="match status" value="1"/>
</dbReference>
<dbReference type="SUPFAM" id="SSF52540">
    <property type="entry name" value="P-loop containing nucleoside triphosphate hydrolases"/>
    <property type="match status" value="1"/>
</dbReference>
<reference evidence="4" key="1">
    <citation type="journal article" date="2019" name="Int. J. Syst. Evol. Microbiol.">
        <title>The Global Catalogue of Microorganisms (GCM) 10K type strain sequencing project: providing services to taxonomists for standard genome sequencing and annotation.</title>
        <authorList>
            <consortium name="The Broad Institute Genomics Platform"/>
            <consortium name="The Broad Institute Genome Sequencing Center for Infectious Disease"/>
            <person name="Wu L."/>
            <person name="Ma J."/>
        </authorList>
    </citation>
    <scope>NUCLEOTIDE SEQUENCE [LARGE SCALE GENOMIC DNA]</scope>
    <source>
        <strain evidence="4">CGMCC-1.15741</strain>
    </source>
</reference>
<comment type="caution">
    <text evidence="3">The sequence shown here is derived from an EMBL/GenBank/DDBJ whole genome shotgun (WGS) entry which is preliminary data.</text>
</comment>